<dbReference type="Proteomes" id="UP000887579">
    <property type="component" value="Unplaced"/>
</dbReference>
<protein>
    <submittedName>
        <fullName evidence="2">Uncharacterized protein</fullName>
    </submittedName>
</protein>
<sequence length="332" mass="34553">MPFLHQKPKYPLEALKSPGIKVHHAKTPSTPKSAPSAIKSPKSPSTLADSSRQHSPDESHFGIIDINPGHLPKYIGDSGRINPAFSGDTPLQTPTGLIRRTPSGRKPPASPLSTASYPESNHFSFPPQLKFPTSHSNHSMGSGSSGVFPTSMAPGAIVLDKPPAGRGIHKPPPPPPSGTMTRKKPPPPPPCEPSSSKLSAPEIPPRENSATSSLPSPINCELEIYSLTPSNSSTTNSISTTSSSTTPPKSPSVSLSVPLPKRKTSTEPNSPSSPIDEGLTIAASCPPRPPKPDRFASRASSLAPSPSSSPPPALPAAPPLPPKTYKKSFGGS</sequence>
<organism evidence="1 2">
    <name type="scientific">Panagrolaimus sp. ES5</name>
    <dbReference type="NCBI Taxonomy" id="591445"/>
    <lineage>
        <taxon>Eukaryota</taxon>
        <taxon>Metazoa</taxon>
        <taxon>Ecdysozoa</taxon>
        <taxon>Nematoda</taxon>
        <taxon>Chromadorea</taxon>
        <taxon>Rhabditida</taxon>
        <taxon>Tylenchina</taxon>
        <taxon>Panagrolaimomorpha</taxon>
        <taxon>Panagrolaimoidea</taxon>
        <taxon>Panagrolaimidae</taxon>
        <taxon>Panagrolaimus</taxon>
    </lineage>
</organism>
<accession>A0AC34GY96</accession>
<name>A0AC34GY96_9BILA</name>
<proteinExistence type="predicted"/>
<reference evidence="2" key="1">
    <citation type="submission" date="2022-11" db="UniProtKB">
        <authorList>
            <consortium name="WormBaseParasite"/>
        </authorList>
    </citation>
    <scope>IDENTIFICATION</scope>
</reference>
<evidence type="ECO:0000313" key="1">
    <source>
        <dbReference type="Proteomes" id="UP000887579"/>
    </source>
</evidence>
<evidence type="ECO:0000313" key="2">
    <source>
        <dbReference type="WBParaSite" id="ES5_v2.g9478.t1"/>
    </source>
</evidence>
<dbReference type="WBParaSite" id="ES5_v2.g9478.t1">
    <property type="protein sequence ID" value="ES5_v2.g9478.t1"/>
    <property type="gene ID" value="ES5_v2.g9478"/>
</dbReference>